<feature type="region of interest" description="Disordered" evidence="2">
    <location>
        <begin position="40"/>
        <end position="61"/>
    </location>
</feature>
<keyword evidence="1" id="KW-0863">Zinc-finger</keyword>
<evidence type="ECO:0000256" key="2">
    <source>
        <dbReference type="SAM" id="MobiDB-lite"/>
    </source>
</evidence>
<sequence length="230" mass="25619">MLSFVVVRVQDEERLKNLLKQLENLALPYNICSEGNLRAPANPETSASANTGSEPADSSDVVRPTVTAEVMVSGEEIDITTLLGPHCSGGEAATMKPSNGAWSEPSNCEGLVVRADGSWALPSASAIEGSRRRVRNNIKRYRRQLCKICGSFNLVPFLRSKMTHAAIHSDFKRYKCPYCDKRGVSVGTITLHIKSRHPGKPHNEYFDEMNEEEYVKLLLLTERCFDNPYM</sequence>
<evidence type="ECO:0000313" key="5">
    <source>
        <dbReference type="Proteomes" id="UP001331761"/>
    </source>
</evidence>
<keyword evidence="5" id="KW-1185">Reference proteome</keyword>
<dbReference type="GO" id="GO:0008270">
    <property type="term" value="F:zinc ion binding"/>
    <property type="evidence" value="ECO:0007669"/>
    <property type="project" value="UniProtKB-KW"/>
</dbReference>
<name>A0AAN8ET46_TRICO</name>
<dbReference type="EMBL" id="WIXE01024621">
    <property type="protein sequence ID" value="KAK5965452.1"/>
    <property type="molecule type" value="Genomic_DNA"/>
</dbReference>
<evidence type="ECO:0000256" key="1">
    <source>
        <dbReference type="PROSITE-ProRule" id="PRU00042"/>
    </source>
</evidence>
<proteinExistence type="predicted"/>
<dbReference type="InterPro" id="IPR013087">
    <property type="entry name" value="Znf_C2H2_type"/>
</dbReference>
<feature type="domain" description="C2H2-type" evidence="3">
    <location>
        <begin position="174"/>
        <end position="202"/>
    </location>
</feature>
<keyword evidence="1" id="KW-0479">Metal-binding</keyword>
<feature type="compositionally biased region" description="Polar residues" evidence="2">
    <location>
        <begin position="43"/>
        <end position="53"/>
    </location>
</feature>
<dbReference type="PROSITE" id="PS50157">
    <property type="entry name" value="ZINC_FINGER_C2H2_2"/>
    <property type="match status" value="1"/>
</dbReference>
<organism evidence="4 5">
    <name type="scientific">Trichostrongylus colubriformis</name>
    <name type="common">Black scour worm</name>
    <dbReference type="NCBI Taxonomy" id="6319"/>
    <lineage>
        <taxon>Eukaryota</taxon>
        <taxon>Metazoa</taxon>
        <taxon>Ecdysozoa</taxon>
        <taxon>Nematoda</taxon>
        <taxon>Chromadorea</taxon>
        <taxon>Rhabditida</taxon>
        <taxon>Rhabditina</taxon>
        <taxon>Rhabditomorpha</taxon>
        <taxon>Strongyloidea</taxon>
        <taxon>Trichostrongylidae</taxon>
        <taxon>Trichostrongylus</taxon>
    </lineage>
</organism>
<dbReference type="AlphaFoldDB" id="A0AAN8ET46"/>
<gene>
    <name evidence="4" type="ORF">GCK32_007366</name>
</gene>
<reference evidence="4 5" key="1">
    <citation type="submission" date="2019-10" db="EMBL/GenBank/DDBJ databases">
        <title>Assembly and Annotation for the nematode Trichostrongylus colubriformis.</title>
        <authorList>
            <person name="Martin J."/>
        </authorList>
    </citation>
    <scope>NUCLEOTIDE SEQUENCE [LARGE SCALE GENOMIC DNA]</scope>
    <source>
        <strain evidence="4">G859</strain>
        <tissue evidence="4">Whole worm</tissue>
    </source>
</reference>
<dbReference type="InterPro" id="IPR036236">
    <property type="entry name" value="Znf_C2H2_sf"/>
</dbReference>
<evidence type="ECO:0000259" key="3">
    <source>
        <dbReference type="PROSITE" id="PS50157"/>
    </source>
</evidence>
<dbReference type="Gene3D" id="3.30.160.60">
    <property type="entry name" value="Classic Zinc Finger"/>
    <property type="match status" value="1"/>
</dbReference>
<accession>A0AAN8ET46</accession>
<protein>
    <submittedName>
        <fullName evidence="4">C2H2-type domain-containing protein</fullName>
    </submittedName>
</protein>
<keyword evidence="1" id="KW-0862">Zinc</keyword>
<comment type="caution">
    <text evidence="4">The sequence shown here is derived from an EMBL/GenBank/DDBJ whole genome shotgun (WGS) entry which is preliminary data.</text>
</comment>
<dbReference type="SUPFAM" id="SSF57667">
    <property type="entry name" value="beta-beta-alpha zinc fingers"/>
    <property type="match status" value="1"/>
</dbReference>
<dbReference type="Proteomes" id="UP001331761">
    <property type="component" value="Unassembled WGS sequence"/>
</dbReference>
<evidence type="ECO:0000313" key="4">
    <source>
        <dbReference type="EMBL" id="KAK5965452.1"/>
    </source>
</evidence>